<name>A0A1Y5RV55_9PROT</name>
<keyword evidence="6 10" id="KW-0238">DNA-binding</keyword>
<accession>A0A1Y5RV55</accession>
<sequence length="244" mass="27549">MTQSDPTKRDIRVLIVEDDADLRLMVATFLSSEDMAVVEAASARDMWRRLDEDDIDFMLLDVNLPDADGIELLGTLRGRSEVPVIMITAYDTPMDRIRGLEIGADDYIGKPFELRELLARMRSVLRRYAPAPTPKESGGILGFGQWTLDLTRRRLADAADREITLTSGEFDLLRCLAQSANIPLSRDQLMDLTRSRDWTPYDRSIDVLIGRLRKKIETNPNTPELIKTVRGIGYVLAAPVSRLD</sequence>
<organism evidence="13 14">
    <name type="scientific">Oceanibacterium hippocampi</name>
    <dbReference type="NCBI Taxonomy" id="745714"/>
    <lineage>
        <taxon>Bacteria</taxon>
        <taxon>Pseudomonadati</taxon>
        <taxon>Pseudomonadota</taxon>
        <taxon>Alphaproteobacteria</taxon>
        <taxon>Sneathiellales</taxon>
        <taxon>Sneathiellaceae</taxon>
        <taxon>Oceanibacterium</taxon>
    </lineage>
</organism>
<keyword evidence="4" id="KW-0902">Two-component regulatory system</keyword>
<dbReference type="SMART" id="SM00448">
    <property type="entry name" value="REC"/>
    <property type="match status" value="1"/>
</dbReference>
<dbReference type="PANTHER" id="PTHR48111:SF4">
    <property type="entry name" value="DNA-BINDING DUAL TRANSCRIPTIONAL REGULATOR OMPR"/>
    <property type="match status" value="1"/>
</dbReference>
<feature type="domain" description="Response regulatory" evidence="11">
    <location>
        <begin position="12"/>
        <end position="125"/>
    </location>
</feature>
<dbReference type="GO" id="GO:0000976">
    <property type="term" value="F:transcription cis-regulatory region binding"/>
    <property type="evidence" value="ECO:0007669"/>
    <property type="project" value="TreeGrafter"/>
</dbReference>
<keyword evidence="14" id="KW-1185">Reference proteome</keyword>
<dbReference type="InterPro" id="IPR016032">
    <property type="entry name" value="Sig_transdc_resp-reg_C-effctor"/>
</dbReference>
<evidence type="ECO:0000256" key="6">
    <source>
        <dbReference type="ARBA" id="ARBA00023125"/>
    </source>
</evidence>
<dbReference type="GO" id="GO:0006355">
    <property type="term" value="P:regulation of DNA-templated transcription"/>
    <property type="evidence" value="ECO:0007669"/>
    <property type="project" value="InterPro"/>
</dbReference>
<dbReference type="FunFam" id="1.10.10.10:FF:000099">
    <property type="entry name" value="Two-component system response regulator TorR"/>
    <property type="match status" value="1"/>
</dbReference>
<keyword evidence="7" id="KW-0804">Transcription</keyword>
<dbReference type="Proteomes" id="UP000193200">
    <property type="component" value="Unassembled WGS sequence"/>
</dbReference>
<evidence type="ECO:0000256" key="1">
    <source>
        <dbReference type="ARBA" id="ARBA00004496"/>
    </source>
</evidence>
<dbReference type="SUPFAM" id="SSF52172">
    <property type="entry name" value="CheY-like"/>
    <property type="match status" value="1"/>
</dbReference>
<dbReference type="GO" id="GO:0000156">
    <property type="term" value="F:phosphorelay response regulator activity"/>
    <property type="evidence" value="ECO:0007669"/>
    <property type="project" value="TreeGrafter"/>
</dbReference>
<dbReference type="Gene3D" id="6.10.250.690">
    <property type="match status" value="1"/>
</dbReference>
<protein>
    <recommendedName>
        <fullName evidence="8">Regulatory protein VirG</fullName>
    </recommendedName>
</protein>
<proteinExistence type="predicted"/>
<comment type="subcellular location">
    <subcellularLocation>
        <location evidence="1">Cytoplasm</location>
    </subcellularLocation>
</comment>
<keyword evidence="3 9" id="KW-0597">Phosphoprotein</keyword>
<dbReference type="Pfam" id="PF00486">
    <property type="entry name" value="Trans_reg_C"/>
    <property type="match status" value="1"/>
</dbReference>
<dbReference type="SMART" id="SM00862">
    <property type="entry name" value="Trans_reg_C"/>
    <property type="match status" value="1"/>
</dbReference>
<dbReference type="InterPro" id="IPR001867">
    <property type="entry name" value="OmpR/PhoB-type_DNA-bd"/>
</dbReference>
<dbReference type="InterPro" id="IPR036388">
    <property type="entry name" value="WH-like_DNA-bd_sf"/>
</dbReference>
<dbReference type="InParanoid" id="A0A1Y5RV55"/>
<dbReference type="CDD" id="cd00383">
    <property type="entry name" value="trans_reg_C"/>
    <property type="match status" value="1"/>
</dbReference>
<evidence type="ECO:0000259" key="12">
    <source>
        <dbReference type="PROSITE" id="PS51755"/>
    </source>
</evidence>
<dbReference type="PROSITE" id="PS50110">
    <property type="entry name" value="RESPONSE_REGULATORY"/>
    <property type="match status" value="1"/>
</dbReference>
<evidence type="ECO:0000256" key="5">
    <source>
        <dbReference type="ARBA" id="ARBA00023015"/>
    </source>
</evidence>
<dbReference type="AlphaFoldDB" id="A0A1Y5RV55"/>
<dbReference type="GO" id="GO:0005829">
    <property type="term" value="C:cytosol"/>
    <property type="evidence" value="ECO:0007669"/>
    <property type="project" value="TreeGrafter"/>
</dbReference>
<dbReference type="InterPro" id="IPR011006">
    <property type="entry name" value="CheY-like_superfamily"/>
</dbReference>
<dbReference type="RefSeq" id="WP_217807780.1">
    <property type="nucleotide sequence ID" value="NZ_FWFR01000001.1"/>
</dbReference>
<evidence type="ECO:0000256" key="9">
    <source>
        <dbReference type="PROSITE-ProRule" id="PRU00169"/>
    </source>
</evidence>
<evidence type="ECO:0000256" key="10">
    <source>
        <dbReference type="PROSITE-ProRule" id="PRU01091"/>
    </source>
</evidence>
<evidence type="ECO:0000313" key="14">
    <source>
        <dbReference type="Proteomes" id="UP000193200"/>
    </source>
</evidence>
<feature type="domain" description="OmpR/PhoB-type" evidence="12">
    <location>
        <begin position="138"/>
        <end position="238"/>
    </location>
</feature>
<dbReference type="Gene3D" id="3.40.50.2300">
    <property type="match status" value="1"/>
</dbReference>
<dbReference type="EMBL" id="FWFR01000001">
    <property type="protein sequence ID" value="SLN25798.1"/>
    <property type="molecule type" value="Genomic_DNA"/>
</dbReference>
<reference evidence="13 14" key="1">
    <citation type="submission" date="2017-03" db="EMBL/GenBank/DDBJ databases">
        <authorList>
            <person name="Afonso C.L."/>
            <person name="Miller P.J."/>
            <person name="Scott M.A."/>
            <person name="Spackman E."/>
            <person name="Goraichik I."/>
            <person name="Dimitrov K.M."/>
            <person name="Suarez D.L."/>
            <person name="Swayne D.E."/>
        </authorList>
    </citation>
    <scope>NUCLEOTIDE SEQUENCE [LARGE SCALE GENOMIC DNA]</scope>
    <source>
        <strain evidence="13 14">CECT 7691</strain>
    </source>
</reference>
<keyword evidence="2" id="KW-0963">Cytoplasm</keyword>
<keyword evidence="5" id="KW-0805">Transcription regulation</keyword>
<dbReference type="SUPFAM" id="SSF46894">
    <property type="entry name" value="C-terminal effector domain of the bipartite response regulators"/>
    <property type="match status" value="1"/>
</dbReference>
<dbReference type="PANTHER" id="PTHR48111">
    <property type="entry name" value="REGULATOR OF RPOS"/>
    <property type="match status" value="1"/>
</dbReference>
<evidence type="ECO:0000256" key="4">
    <source>
        <dbReference type="ARBA" id="ARBA00023012"/>
    </source>
</evidence>
<evidence type="ECO:0000259" key="11">
    <source>
        <dbReference type="PROSITE" id="PS50110"/>
    </source>
</evidence>
<evidence type="ECO:0000256" key="2">
    <source>
        <dbReference type="ARBA" id="ARBA00022490"/>
    </source>
</evidence>
<feature type="modified residue" description="4-aspartylphosphate" evidence="9">
    <location>
        <position position="61"/>
    </location>
</feature>
<evidence type="ECO:0000256" key="7">
    <source>
        <dbReference type="ARBA" id="ARBA00023163"/>
    </source>
</evidence>
<dbReference type="PROSITE" id="PS51755">
    <property type="entry name" value="OMPR_PHOB"/>
    <property type="match status" value="1"/>
</dbReference>
<evidence type="ECO:0000256" key="8">
    <source>
        <dbReference type="ARBA" id="ARBA00067337"/>
    </source>
</evidence>
<gene>
    <name evidence="13" type="primary">ompR_1</name>
    <name evidence="13" type="ORF">OCH7691_00775</name>
</gene>
<feature type="DNA-binding region" description="OmpR/PhoB-type" evidence="10">
    <location>
        <begin position="138"/>
        <end position="238"/>
    </location>
</feature>
<dbReference type="InterPro" id="IPR001789">
    <property type="entry name" value="Sig_transdc_resp-reg_receiver"/>
</dbReference>
<dbReference type="InterPro" id="IPR039420">
    <property type="entry name" value="WalR-like"/>
</dbReference>
<dbReference type="Gene3D" id="1.10.10.10">
    <property type="entry name" value="Winged helix-like DNA-binding domain superfamily/Winged helix DNA-binding domain"/>
    <property type="match status" value="1"/>
</dbReference>
<dbReference type="Pfam" id="PF00072">
    <property type="entry name" value="Response_reg"/>
    <property type="match status" value="1"/>
</dbReference>
<dbReference type="GO" id="GO:0032993">
    <property type="term" value="C:protein-DNA complex"/>
    <property type="evidence" value="ECO:0007669"/>
    <property type="project" value="TreeGrafter"/>
</dbReference>
<evidence type="ECO:0000256" key="3">
    <source>
        <dbReference type="ARBA" id="ARBA00022553"/>
    </source>
</evidence>
<evidence type="ECO:0000313" key="13">
    <source>
        <dbReference type="EMBL" id="SLN25798.1"/>
    </source>
</evidence>